<dbReference type="Ensembl" id="ENSCLMT00005035629.1">
    <property type="protein sequence ID" value="ENSCLMP00005034223.1"/>
    <property type="gene ID" value="ENSCLMG00005016395.1"/>
</dbReference>
<organism evidence="1 2">
    <name type="scientific">Cyclopterus lumpus</name>
    <name type="common">Lumpsucker</name>
    <dbReference type="NCBI Taxonomy" id="8103"/>
    <lineage>
        <taxon>Eukaryota</taxon>
        <taxon>Metazoa</taxon>
        <taxon>Chordata</taxon>
        <taxon>Craniata</taxon>
        <taxon>Vertebrata</taxon>
        <taxon>Euteleostomi</taxon>
        <taxon>Actinopterygii</taxon>
        <taxon>Neopterygii</taxon>
        <taxon>Teleostei</taxon>
        <taxon>Neoteleostei</taxon>
        <taxon>Acanthomorphata</taxon>
        <taxon>Eupercaria</taxon>
        <taxon>Perciformes</taxon>
        <taxon>Cottioidei</taxon>
        <taxon>Cottales</taxon>
        <taxon>Cyclopteridae</taxon>
        <taxon>Cyclopterus</taxon>
    </lineage>
</organism>
<protein>
    <submittedName>
        <fullName evidence="1">Uncharacterized protein</fullName>
    </submittedName>
</protein>
<reference evidence="1" key="2">
    <citation type="submission" date="2025-09" db="UniProtKB">
        <authorList>
            <consortium name="Ensembl"/>
        </authorList>
    </citation>
    <scope>IDENTIFICATION</scope>
</reference>
<name>A0A8C3G4N4_CYCLU</name>
<evidence type="ECO:0000313" key="1">
    <source>
        <dbReference type="Ensembl" id="ENSCLMP00005034223.1"/>
    </source>
</evidence>
<sequence length="78" mass="8951">MGVTQRERERVDESCGGDKQVSFAAHYCFLHCIVYHLRFITSGTITSSWANEMLPNDHTVTYSQICILLISSTWMNHL</sequence>
<evidence type="ECO:0000313" key="2">
    <source>
        <dbReference type="Proteomes" id="UP000694565"/>
    </source>
</evidence>
<reference evidence="1" key="1">
    <citation type="submission" date="2025-08" db="UniProtKB">
        <authorList>
            <consortium name="Ensembl"/>
        </authorList>
    </citation>
    <scope>IDENTIFICATION</scope>
</reference>
<accession>A0A8C3G4N4</accession>
<dbReference type="Proteomes" id="UP000694565">
    <property type="component" value="Unplaced"/>
</dbReference>
<dbReference type="AlphaFoldDB" id="A0A8C3G4N4"/>
<keyword evidence="2" id="KW-1185">Reference proteome</keyword>
<proteinExistence type="predicted"/>